<name>A0A5P1ER71_ASPOF</name>
<dbReference type="Gramene" id="ONK68436">
    <property type="protein sequence ID" value="ONK68436"/>
    <property type="gene ID" value="A4U43_C05F11480"/>
</dbReference>
<dbReference type="PRINTS" id="PR00320">
    <property type="entry name" value="GPROTEINBRPT"/>
</dbReference>
<dbReference type="InterPro" id="IPR001680">
    <property type="entry name" value="WD40_rpt"/>
</dbReference>
<dbReference type="InterPro" id="IPR015943">
    <property type="entry name" value="WD40/YVTN_repeat-like_dom_sf"/>
</dbReference>
<organism evidence="5 6">
    <name type="scientific">Asparagus officinalis</name>
    <name type="common">Garden asparagus</name>
    <dbReference type="NCBI Taxonomy" id="4686"/>
    <lineage>
        <taxon>Eukaryota</taxon>
        <taxon>Viridiplantae</taxon>
        <taxon>Streptophyta</taxon>
        <taxon>Embryophyta</taxon>
        <taxon>Tracheophyta</taxon>
        <taxon>Spermatophyta</taxon>
        <taxon>Magnoliopsida</taxon>
        <taxon>Liliopsida</taxon>
        <taxon>Asparagales</taxon>
        <taxon>Asparagaceae</taxon>
        <taxon>Asparagoideae</taxon>
        <taxon>Asparagus</taxon>
    </lineage>
</organism>
<dbReference type="EMBL" id="CM007385">
    <property type="protein sequence ID" value="ONK68436.1"/>
    <property type="molecule type" value="Genomic_DNA"/>
</dbReference>
<feature type="repeat" description="WD" evidence="3">
    <location>
        <begin position="36"/>
        <end position="65"/>
    </location>
</feature>
<dbReference type="CDD" id="cd00200">
    <property type="entry name" value="WD40"/>
    <property type="match status" value="1"/>
</dbReference>
<gene>
    <name evidence="5" type="ORF">A4U43_C05F11480</name>
</gene>
<accession>A0A5P1ER71</accession>
<evidence type="ECO:0000256" key="3">
    <source>
        <dbReference type="PROSITE-ProRule" id="PRU00221"/>
    </source>
</evidence>
<protein>
    <submittedName>
        <fullName evidence="5">Uncharacterized protein</fullName>
    </submittedName>
</protein>
<feature type="repeat" description="WD" evidence="3">
    <location>
        <begin position="191"/>
        <end position="231"/>
    </location>
</feature>
<proteinExistence type="predicted"/>
<dbReference type="Proteomes" id="UP000243459">
    <property type="component" value="Chromosome 5"/>
</dbReference>
<reference evidence="6" key="1">
    <citation type="journal article" date="2017" name="Nat. Commun.">
        <title>The asparagus genome sheds light on the origin and evolution of a young Y chromosome.</title>
        <authorList>
            <person name="Harkess A."/>
            <person name="Zhou J."/>
            <person name="Xu C."/>
            <person name="Bowers J.E."/>
            <person name="Van der Hulst R."/>
            <person name="Ayyampalayam S."/>
            <person name="Mercati F."/>
            <person name="Riccardi P."/>
            <person name="McKain M.R."/>
            <person name="Kakrana A."/>
            <person name="Tang H."/>
            <person name="Ray J."/>
            <person name="Groenendijk J."/>
            <person name="Arikit S."/>
            <person name="Mathioni S.M."/>
            <person name="Nakano M."/>
            <person name="Shan H."/>
            <person name="Telgmann-Rauber A."/>
            <person name="Kanno A."/>
            <person name="Yue Z."/>
            <person name="Chen H."/>
            <person name="Li W."/>
            <person name="Chen Y."/>
            <person name="Xu X."/>
            <person name="Zhang Y."/>
            <person name="Luo S."/>
            <person name="Chen H."/>
            <person name="Gao J."/>
            <person name="Mao Z."/>
            <person name="Pires J.C."/>
            <person name="Luo M."/>
            <person name="Kudrna D."/>
            <person name="Wing R.A."/>
            <person name="Meyers B.C."/>
            <person name="Yi K."/>
            <person name="Kong H."/>
            <person name="Lavrijsen P."/>
            <person name="Sunseri F."/>
            <person name="Falavigna A."/>
            <person name="Ye Y."/>
            <person name="Leebens-Mack J.H."/>
            <person name="Chen G."/>
        </authorList>
    </citation>
    <scope>NUCLEOTIDE SEQUENCE [LARGE SCALE GENOMIC DNA]</scope>
    <source>
        <strain evidence="6">cv. DH0086</strain>
    </source>
</reference>
<keyword evidence="6" id="KW-1185">Reference proteome</keyword>
<keyword evidence="2" id="KW-0677">Repeat</keyword>
<feature type="repeat" description="WD" evidence="3">
    <location>
        <begin position="280"/>
        <end position="309"/>
    </location>
</feature>
<keyword evidence="1 3" id="KW-0853">WD repeat</keyword>
<feature type="repeat" description="WD" evidence="3">
    <location>
        <begin position="236"/>
        <end position="277"/>
    </location>
</feature>
<dbReference type="InterPro" id="IPR036322">
    <property type="entry name" value="WD40_repeat_dom_sf"/>
</dbReference>
<dbReference type="SUPFAM" id="SSF50978">
    <property type="entry name" value="WD40 repeat-like"/>
    <property type="match status" value="1"/>
</dbReference>
<feature type="repeat" description="WD" evidence="3">
    <location>
        <begin position="148"/>
        <end position="189"/>
    </location>
</feature>
<evidence type="ECO:0000313" key="6">
    <source>
        <dbReference type="Proteomes" id="UP000243459"/>
    </source>
</evidence>
<evidence type="ECO:0000313" key="5">
    <source>
        <dbReference type="EMBL" id="ONK68436.1"/>
    </source>
</evidence>
<dbReference type="SMART" id="SM00320">
    <property type="entry name" value="WD40"/>
    <property type="match status" value="7"/>
</dbReference>
<dbReference type="InterPro" id="IPR020472">
    <property type="entry name" value="WD40_PAC1"/>
</dbReference>
<dbReference type="PANTHER" id="PTHR22844:SF387">
    <property type="entry name" value="F3I6.5 PROTEIN"/>
    <property type="match status" value="1"/>
</dbReference>
<dbReference type="PROSITE" id="PS50082">
    <property type="entry name" value="WD_REPEATS_2"/>
    <property type="match status" value="5"/>
</dbReference>
<dbReference type="InterPro" id="IPR045182">
    <property type="entry name" value="JINGUBANG-like"/>
</dbReference>
<dbReference type="AlphaFoldDB" id="A0A5P1ER71"/>
<sequence length="374" mass="41364">METTSISAQPSLPSLPSLNNTHESPTQALYQCITTLRGHSSYISALAVDGNSLYSGSADRQIRIWTHTGHESRCTTITCESPIKSLLISKDTMFSSHQDHKIRVWHIYTKYTQPCRLQAVLPTAKDRILSLLSPGKHVQVRRHKKCTWVQHVDAVSALAFSDNRTILYSVSWDRSLKIWQLSSNKCIESVPRAHDDAISAVVISKLGFIYTGSADTTIRVWKMQEGQKKHKLVDTLQGHRSAVNALALSVEESILYSGSCDRSVVVWGGRDGHREATGALRGHTGAVLCLSVSGDLVCSGSADRTVRMWRRREDKGEHYCLGVLQGHGGPVKSLAMVTSDEDCGDECSSWLVYSGSLDCDIKVWKILVPSSERE</sequence>
<evidence type="ECO:0000256" key="2">
    <source>
        <dbReference type="ARBA" id="ARBA00022737"/>
    </source>
</evidence>
<dbReference type="PROSITE" id="PS50294">
    <property type="entry name" value="WD_REPEATS_REGION"/>
    <property type="match status" value="4"/>
</dbReference>
<evidence type="ECO:0000256" key="4">
    <source>
        <dbReference type="SAM" id="MobiDB-lite"/>
    </source>
</evidence>
<dbReference type="PANTHER" id="PTHR22844">
    <property type="entry name" value="F-BOX AND WD40 DOMAIN PROTEIN"/>
    <property type="match status" value="1"/>
</dbReference>
<evidence type="ECO:0000256" key="1">
    <source>
        <dbReference type="ARBA" id="ARBA00022574"/>
    </source>
</evidence>
<dbReference type="Gene3D" id="2.130.10.10">
    <property type="entry name" value="YVTN repeat-like/Quinoprotein amine dehydrogenase"/>
    <property type="match status" value="3"/>
</dbReference>
<dbReference type="Pfam" id="PF00400">
    <property type="entry name" value="WD40"/>
    <property type="match status" value="6"/>
</dbReference>
<dbReference type="OMA" id="RCCACHV"/>
<feature type="region of interest" description="Disordered" evidence="4">
    <location>
        <begin position="1"/>
        <end position="20"/>
    </location>
</feature>